<evidence type="ECO:0000256" key="3">
    <source>
        <dbReference type="PIRSR" id="PIRSR000097-3"/>
    </source>
</evidence>
<dbReference type="Proteomes" id="UP000013523">
    <property type="component" value="Chromosome"/>
</dbReference>
<name>R4K631_CLOPA</name>
<dbReference type="GO" id="GO:0016491">
    <property type="term" value="F:oxidoreductase activity"/>
    <property type="evidence" value="ECO:0007669"/>
    <property type="project" value="InterPro"/>
</dbReference>
<evidence type="ECO:0000313" key="5">
    <source>
        <dbReference type="EMBL" id="AGK95979.1"/>
    </source>
</evidence>
<dbReference type="AlphaFoldDB" id="R4K631"/>
<dbReference type="PANTHER" id="PTHR43638">
    <property type="entry name" value="OXIDOREDUCTASE, ALDO/KETO REDUCTASE FAMILY PROTEIN"/>
    <property type="match status" value="1"/>
</dbReference>
<protein>
    <submittedName>
        <fullName evidence="5">Aldo/keto reductase, diketogulonate reductase</fullName>
    </submittedName>
</protein>
<evidence type="ECO:0000259" key="4">
    <source>
        <dbReference type="Pfam" id="PF00248"/>
    </source>
</evidence>
<dbReference type="HOGENOM" id="CLU_023205_2_3_9"/>
<evidence type="ECO:0000313" key="6">
    <source>
        <dbReference type="Proteomes" id="UP000013523"/>
    </source>
</evidence>
<dbReference type="InterPro" id="IPR036812">
    <property type="entry name" value="NAD(P)_OxRdtase_dom_sf"/>
</dbReference>
<dbReference type="PRINTS" id="PR00069">
    <property type="entry name" value="ALDKETRDTASE"/>
</dbReference>
<dbReference type="OrthoDB" id="9804790at2"/>
<dbReference type="PIRSF" id="PIRSF000097">
    <property type="entry name" value="AKR"/>
    <property type="match status" value="1"/>
</dbReference>
<dbReference type="Pfam" id="PF00248">
    <property type="entry name" value="Aldo_ket_red"/>
    <property type="match status" value="1"/>
</dbReference>
<feature type="site" description="Lowers pKa of active site Tyr" evidence="3">
    <location>
        <position position="95"/>
    </location>
</feature>
<sequence length="299" mass="33629">MIEINKNKIEKIADVNRKLLIELPDKTKVPIIGQGTWYLGEKSNDRAREMAALKLGIELGMTLIDTAEMYGSGRSETLVGEAIKGIRDSVFLVSKVYPHNSGLNNIFSSCENSLKRFGTDHLNLYLLHWRGNVPLEETIEGMEKLKKQGKILRWGVSNFDTEDMEELLECEDGSNCVTNQVLYHLGSRGIEFDLLPWQRLHKMPIMAYCPVAQGGSLRTQLLKDSTVKKIAENHSVKPLQIILAWCMRSRNIIAIPKASQAEHVLENAEAASIVLSESELDELDKVFSRPTRKVGLDIV</sequence>
<dbReference type="CDD" id="cd19138">
    <property type="entry name" value="AKR_YeaE"/>
    <property type="match status" value="1"/>
</dbReference>
<dbReference type="SUPFAM" id="SSF51430">
    <property type="entry name" value="NAD(P)-linked oxidoreductase"/>
    <property type="match status" value="1"/>
</dbReference>
<organism evidence="5 6">
    <name type="scientific">Clostridium pasteurianum BC1</name>
    <dbReference type="NCBI Taxonomy" id="86416"/>
    <lineage>
        <taxon>Bacteria</taxon>
        <taxon>Bacillati</taxon>
        <taxon>Bacillota</taxon>
        <taxon>Clostridia</taxon>
        <taxon>Eubacteriales</taxon>
        <taxon>Clostridiaceae</taxon>
        <taxon>Clostridium</taxon>
    </lineage>
</organism>
<accession>R4K631</accession>
<keyword evidence="6" id="KW-1185">Reference proteome</keyword>
<dbReference type="PANTHER" id="PTHR43638:SF3">
    <property type="entry name" value="ALDEHYDE REDUCTASE"/>
    <property type="match status" value="1"/>
</dbReference>
<feature type="domain" description="NADP-dependent oxidoreductase" evidence="4">
    <location>
        <begin position="32"/>
        <end position="286"/>
    </location>
</feature>
<feature type="active site" description="Proton donor" evidence="1">
    <location>
        <position position="70"/>
    </location>
</feature>
<gene>
    <name evidence="5" type="ORF">Clopa_0964</name>
</gene>
<dbReference type="Gene3D" id="3.20.20.100">
    <property type="entry name" value="NADP-dependent oxidoreductase domain"/>
    <property type="match status" value="1"/>
</dbReference>
<dbReference type="EMBL" id="CP003261">
    <property type="protein sequence ID" value="AGK95979.1"/>
    <property type="molecule type" value="Genomic_DNA"/>
</dbReference>
<dbReference type="InterPro" id="IPR020471">
    <property type="entry name" value="AKR"/>
</dbReference>
<evidence type="ECO:0000256" key="1">
    <source>
        <dbReference type="PIRSR" id="PIRSR000097-1"/>
    </source>
</evidence>
<evidence type="ECO:0000256" key="2">
    <source>
        <dbReference type="PIRSR" id="PIRSR000097-2"/>
    </source>
</evidence>
<dbReference type="InterPro" id="IPR023210">
    <property type="entry name" value="NADP_OxRdtase_dom"/>
</dbReference>
<dbReference type="STRING" id="86416.Clopa_0964"/>
<feature type="binding site" evidence="2">
    <location>
        <position position="128"/>
    </location>
    <ligand>
        <name>substrate</name>
    </ligand>
</feature>
<proteinExistence type="predicted"/>
<dbReference type="KEGG" id="cpas:Clopa_0964"/>
<dbReference type="eggNOG" id="COG0656">
    <property type="taxonomic scope" value="Bacteria"/>
</dbReference>
<dbReference type="RefSeq" id="WP_015614303.1">
    <property type="nucleotide sequence ID" value="NC_021182.1"/>
</dbReference>
<dbReference type="PATRIC" id="fig|86416.3.peg.955"/>
<reference evidence="5 6" key="1">
    <citation type="submission" date="2012-01" db="EMBL/GenBank/DDBJ databases">
        <title>Complete sequence of chromosome of Clostridium pasteurianum BC1.</title>
        <authorList>
            <consortium name="US DOE Joint Genome Institute"/>
            <person name="Lucas S."/>
            <person name="Han J."/>
            <person name="Lapidus A."/>
            <person name="Cheng J.-F."/>
            <person name="Goodwin L."/>
            <person name="Pitluck S."/>
            <person name="Peters L."/>
            <person name="Mikhailova N."/>
            <person name="Teshima H."/>
            <person name="Detter J.C."/>
            <person name="Han C."/>
            <person name="Tapia R."/>
            <person name="Land M."/>
            <person name="Hauser L."/>
            <person name="Kyrpides N."/>
            <person name="Ivanova N."/>
            <person name="Pagani I."/>
            <person name="Dunn J."/>
            <person name="Taghavi S."/>
            <person name="Francis A."/>
            <person name="van der Lelie D."/>
            <person name="Woyke T."/>
        </authorList>
    </citation>
    <scope>NUCLEOTIDE SEQUENCE [LARGE SCALE GENOMIC DNA]</scope>
    <source>
        <strain evidence="5 6">BC1</strain>
    </source>
</reference>